<evidence type="ECO:0000313" key="2">
    <source>
        <dbReference type="Proteomes" id="UP001059617"/>
    </source>
</evidence>
<evidence type="ECO:0000313" key="1">
    <source>
        <dbReference type="EMBL" id="UWP80433.1"/>
    </source>
</evidence>
<keyword evidence="2" id="KW-1185">Reference proteome</keyword>
<name>A0ABY5VRN5_9ACTN</name>
<organism evidence="1 2">
    <name type="scientific">Dactylosporangium fulvum</name>
    <dbReference type="NCBI Taxonomy" id="53359"/>
    <lineage>
        <taxon>Bacteria</taxon>
        <taxon>Bacillati</taxon>
        <taxon>Actinomycetota</taxon>
        <taxon>Actinomycetes</taxon>
        <taxon>Micromonosporales</taxon>
        <taxon>Micromonosporaceae</taxon>
        <taxon>Dactylosporangium</taxon>
    </lineage>
</organism>
<dbReference type="EMBL" id="CP073720">
    <property type="protein sequence ID" value="UWP80433.1"/>
    <property type="molecule type" value="Genomic_DNA"/>
</dbReference>
<dbReference type="Proteomes" id="UP001059617">
    <property type="component" value="Chromosome"/>
</dbReference>
<reference evidence="1" key="1">
    <citation type="submission" date="2021-04" db="EMBL/GenBank/DDBJ databases">
        <authorList>
            <person name="Hartkoorn R.C."/>
            <person name="Beaudoing E."/>
            <person name="Hot D."/>
        </authorList>
    </citation>
    <scope>NUCLEOTIDE SEQUENCE</scope>
    <source>
        <strain evidence="1">NRRL B-16292</strain>
    </source>
</reference>
<protein>
    <submittedName>
        <fullName evidence="1">Uncharacterized protein</fullName>
    </submittedName>
</protein>
<sequence>MRFDGLWPASVGTHIPPARTVAEPEMRWRYATNAGTAAVLSNRGGFARVRSIVNRSSSDLEEMANGIGIAAGDAVLKIPHRPEWTA</sequence>
<proteinExistence type="predicted"/>
<dbReference type="RefSeq" id="WP_259858193.1">
    <property type="nucleotide sequence ID" value="NZ_BAAAST010000042.1"/>
</dbReference>
<accession>A0ABY5VRN5</accession>
<reference evidence="1" key="2">
    <citation type="submission" date="2022-09" db="EMBL/GenBank/DDBJ databases">
        <title>Biosynthetic gene clusters of Dactylosporangioum fulvum.</title>
        <authorList>
            <person name="Caradec T."/>
        </authorList>
    </citation>
    <scope>NUCLEOTIDE SEQUENCE</scope>
    <source>
        <strain evidence="1">NRRL B-16292</strain>
    </source>
</reference>
<gene>
    <name evidence="1" type="ORF">Dfulv_35465</name>
</gene>